<gene>
    <name evidence="1" type="ORF">STAS_14745</name>
</gene>
<evidence type="ECO:0000313" key="1">
    <source>
        <dbReference type="EMBL" id="GER38262.1"/>
    </source>
</evidence>
<dbReference type="EMBL" id="BKCP01005461">
    <property type="protein sequence ID" value="GER38262.1"/>
    <property type="molecule type" value="Genomic_DNA"/>
</dbReference>
<organism evidence="1 2">
    <name type="scientific">Striga asiatica</name>
    <name type="common">Asiatic witchweed</name>
    <name type="synonym">Buchnera asiatica</name>
    <dbReference type="NCBI Taxonomy" id="4170"/>
    <lineage>
        <taxon>Eukaryota</taxon>
        <taxon>Viridiplantae</taxon>
        <taxon>Streptophyta</taxon>
        <taxon>Embryophyta</taxon>
        <taxon>Tracheophyta</taxon>
        <taxon>Spermatophyta</taxon>
        <taxon>Magnoliopsida</taxon>
        <taxon>eudicotyledons</taxon>
        <taxon>Gunneridae</taxon>
        <taxon>Pentapetalae</taxon>
        <taxon>asterids</taxon>
        <taxon>lamiids</taxon>
        <taxon>Lamiales</taxon>
        <taxon>Orobanchaceae</taxon>
        <taxon>Buchnereae</taxon>
        <taxon>Striga</taxon>
    </lineage>
</organism>
<proteinExistence type="predicted"/>
<dbReference type="Proteomes" id="UP000325081">
    <property type="component" value="Unassembled WGS sequence"/>
</dbReference>
<comment type="caution">
    <text evidence="1">The sequence shown here is derived from an EMBL/GenBank/DDBJ whole genome shotgun (WGS) entry which is preliminary data.</text>
</comment>
<accession>A0A5A7Q0B7</accession>
<sequence length="230" mass="26182">MSSITLVSFLSGGSWKKWGEHSFLAQTTWEYLHYLDRRLEGDGTAPRRESKETKPFKEAGFISVKWSGSLLLNTGILAVTRLGELADHYIKRHQSSSFAPIRGMEEREIAIVRGNRDREEEHAAMRLVFLIRKQTEVEWLNFVDPKASLKIRTKAEEEGEGPPTKTFKCSTRRSCAKGAKEIGKIGSYCTRVHMSLDWHRRPPGVDTYSIRPRLNRSETPLSPLLGVPKV</sequence>
<evidence type="ECO:0000313" key="2">
    <source>
        <dbReference type="Proteomes" id="UP000325081"/>
    </source>
</evidence>
<reference evidence="2" key="1">
    <citation type="journal article" date="2019" name="Curr. Biol.">
        <title>Genome Sequence of Striga asiatica Provides Insight into the Evolution of Plant Parasitism.</title>
        <authorList>
            <person name="Yoshida S."/>
            <person name="Kim S."/>
            <person name="Wafula E.K."/>
            <person name="Tanskanen J."/>
            <person name="Kim Y.M."/>
            <person name="Honaas L."/>
            <person name="Yang Z."/>
            <person name="Spallek T."/>
            <person name="Conn C.E."/>
            <person name="Ichihashi Y."/>
            <person name="Cheong K."/>
            <person name="Cui S."/>
            <person name="Der J.P."/>
            <person name="Gundlach H."/>
            <person name="Jiao Y."/>
            <person name="Hori C."/>
            <person name="Ishida J.K."/>
            <person name="Kasahara H."/>
            <person name="Kiba T."/>
            <person name="Kim M.S."/>
            <person name="Koo N."/>
            <person name="Laohavisit A."/>
            <person name="Lee Y.H."/>
            <person name="Lumba S."/>
            <person name="McCourt P."/>
            <person name="Mortimer J.C."/>
            <person name="Mutuku J.M."/>
            <person name="Nomura T."/>
            <person name="Sasaki-Sekimoto Y."/>
            <person name="Seto Y."/>
            <person name="Wang Y."/>
            <person name="Wakatake T."/>
            <person name="Sakakibara H."/>
            <person name="Demura T."/>
            <person name="Yamaguchi S."/>
            <person name="Yoneyama K."/>
            <person name="Manabe R.I."/>
            <person name="Nelson D.C."/>
            <person name="Schulman A.H."/>
            <person name="Timko M.P."/>
            <person name="dePamphilis C.W."/>
            <person name="Choi D."/>
            <person name="Shirasu K."/>
        </authorList>
    </citation>
    <scope>NUCLEOTIDE SEQUENCE [LARGE SCALE GENOMIC DNA]</scope>
    <source>
        <strain evidence="2">cv. UVA1</strain>
    </source>
</reference>
<name>A0A5A7Q0B7_STRAF</name>
<protein>
    <submittedName>
        <fullName evidence="1">Vascular plant one zinc finger protein</fullName>
    </submittedName>
</protein>
<dbReference type="AlphaFoldDB" id="A0A5A7Q0B7"/>
<keyword evidence="2" id="KW-1185">Reference proteome</keyword>